<evidence type="ECO:0000256" key="1">
    <source>
        <dbReference type="SAM" id="MobiDB-lite"/>
    </source>
</evidence>
<evidence type="ECO:0000313" key="2">
    <source>
        <dbReference type="EMBL" id="KAK5084660.1"/>
    </source>
</evidence>
<feature type="compositionally biased region" description="Low complexity" evidence="1">
    <location>
        <begin position="149"/>
        <end position="158"/>
    </location>
</feature>
<evidence type="ECO:0000313" key="3">
    <source>
        <dbReference type="Proteomes" id="UP001309876"/>
    </source>
</evidence>
<keyword evidence="3" id="KW-1185">Reference proteome</keyword>
<protein>
    <submittedName>
        <fullName evidence="2">Uncharacterized protein</fullName>
    </submittedName>
</protein>
<feature type="region of interest" description="Disordered" evidence="1">
    <location>
        <begin position="89"/>
        <end position="184"/>
    </location>
</feature>
<accession>A0AAN7YFS7</accession>
<organism evidence="2 3">
    <name type="scientific">Lithohypha guttulata</name>
    <dbReference type="NCBI Taxonomy" id="1690604"/>
    <lineage>
        <taxon>Eukaryota</taxon>
        <taxon>Fungi</taxon>
        <taxon>Dikarya</taxon>
        <taxon>Ascomycota</taxon>
        <taxon>Pezizomycotina</taxon>
        <taxon>Eurotiomycetes</taxon>
        <taxon>Chaetothyriomycetidae</taxon>
        <taxon>Chaetothyriales</taxon>
        <taxon>Trichomeriaceae</taxon>
        <taxon>Lithohypha</taxon>
    </lineage>
</organism>
<comment type="caution">
    <text evidence="2">The sequence shown here is derived from an EMBL/GenBank/DDBJ whole genome shotgun (WGS) entry which is preliminary data.</text>
</comment>
<feature type="compositionally biased region" description="Polar residues" evidence="1">
    <location>
        <begin position="29"/>
        <end position="46"/>
    </location>
</feature>
<dbReference type="EMBL" id="JAVRRJ010000005">
    <property type="protein sequence ID" value="KAK5084660.1"/>
    <property type="molecule type" value="Genomic_DNA"/>
</dbReference>
<dbReference type="AlphaFoldDB" id="A0AAN7YFS7"/>
<sequence>MSFGSFLDHLRADDTNNTNGSTNRKRSGATYNGFSAAKRQQTQGPNINDVDSLFVSEGEEDPDLQPEPVFEDENLGDMLHAIDLEMEPHPRSQMPAPTGNVTQNRSQTSTKRTNTVTSHPGTTSSSAHRSTVLRPTNGNSTSHFKATNPSSSSAPSAAKAQRRNEPIEIKDEADEASIPQDMQTVPERDRIKIYVGRKNKQCFVGRPNLLKSPVLTSWITEEEPGQSPYIMRPQLLKTDFTDFDAVCQYLHSGEYAPLLLETRPGSAAWILDGKDGEDIDAEYSRQLIRAGRIHVIAQMFKIEGLDDLVFRKVTMVDTKKYSLHSLVKVAEVVFSGQAASKATTAEGQINGDNGTAAAPDTTDKLEEWIVGQVASNLQEITKTRSEEFWPMVNKTKKTMFYARVLEEAADQYRATGGMLPEAIVELE</sequence>
<feature type="region of interest" description="Disordered" evidence="1">
    <location>
        <begin position="1"/>
        <end position="50"/>
    </location>
</feature>
<reference evidence="2 3" key="1">
    <citation type="submission" date="2023-08" db="EMBL/GenBank/DDBJ databases">
        <title>Black Yeasts Isolated from many extreme environments.</title>
        <authorList>
            <person name="Coleine C."/>
            <person name="Stajich J.E."/>
            <person name="Selbmann L."/>
        </authorList>
    </citation>
    <scope>NUCLEOTIDE SEQUENCE [LARGE SCALE GENOMIC DNA]</scope>
    <source>
        <strain evidence="2 3">CCFEE 5910</strain>
    </source>
</reference>
<gene>
    <name evidence="2" type="ORF">LTR05_005738</name>
</gene>
<name>A0AAN7YFS7_9EURO</name>
<dbReference type="Proteomes" id="UP001309876">
    <property type="component" value="Unassembled WGS sequence"/>
</dbReference>
<proteinExistence type="predicted"/>
<feature type="compositionally biased region" description="Polar residues" evidence="1">
    <location>
        <begin position="99"/>
        <end position="148"/>
    </location>
</feature>